<dbReference type="Pfam" id="PF13671">
    <property type="entry name" value="AAA_33"/>
    <property type="match status" value="1"/>
</dbReference>
<dbReference type="STRING" id="913774.A0A0C3D2L3"/>
<dbReference type="AlphaFoldDB" id="A0A0C3D2L3"/>
<organism evidence="1 2">
    <name type="scientific">Oidiodendron maius (strain Zn)</name>
    <dbReference type="NCBI Taxonomy" id="913774"/>
    <lineage>
        <taxon>Eukaryota</taxon>
        <taxon>Fungi</taxon>
        <taxon>Dikarya</taxon>
        <taxon>Ascomycota</taxon>
        <taxon>Pezizomycotina</taxon>
        <taxon>Leotiomycetes</taxon>
        <taxon>Leotiomycetes incertae sedis</taxon>
        <taxon>Myxotrichaceae</taxon>
        <taxon>Oidiodendron</taxon>
    </lineage>
</organism>
<dbReference type="Gene3D" id="3.40.50.300">
    <property type="entry name" value="P-loop containing nucleotide triphosphate hydrolases"/>
    <property type="match status" value="1"/>
</dbReference>
<dbReference type="PANTHER" id="PTHR37807">
    <property type="entry name" value="OS07G0160300 PROTEIN"/>
    <property type="match status" value="1"/>
</dbReference>
<dbReference type="PANTHER" id="PTHR37807:SF3">
    <property type="entry name" value="OS07G0160300 PROTEIN"/>
    <property type="match status" value="1"/>
</dbReference>
<proteinExistence type="predicted"/>
<reference evidence="1 2" key="1">
    <citation type="submission" date="2014-04" db="EMBL/GenBank/DDBJ databases">
        <authorList>
            <consortium name="DOE Joint Genome Institute"/>
            <person name="Kuo A."/>
            <person name="Martino E."/>
            <person name="Perotto S."/>
            <person name="Kohler A."/>
            <person name="Nagy L.G."/>
            <person name="Floudas D."/>
            <person name="Copeland A."/>
            <person name="Barry K.W."/>
            <person name="Cichocki N."/>
            <person name="Veneault-Fourrey C."/>
            <person name="LaButti K."/>
            <person name="Lindquist E.A."/>
            <person name="Lipzen A."/>
            <person name="Lundell T."/>
            <person name="Morin E."/>
            <person name="Murat C."/>
            <person name="Sun H."/>
            <person name="Tunlid A."/>
            <person name="Henrissat B."/>
            <person name="Grigoriev I.V."/>
            <person name="Hibbett D.S."/>
            <person name="Martin F."/>
            <person name="Nordberg H.P."/>
            <person name="Cantor M.N."/>
            <person name="Hua S.X."/>
        </authorList>
    </citation>
    <scope>NUCLEOTIDE SEQUENCE [LARGE SCALE GENOMIC DNA]</scope>
    <source>
        <strain evidence="1 2">Zn</strain>
    </source>
</reference>
<sequence length="198" mass="21837">MHSPFKLIIQMSGAPGSGKSTIANLLAQSELINAVVINHDLIKSFFLELDMSLDQAAKLAYRLDWTLAEDMIKQGRSIIIDSVCNYNELINDGIALARKYGYDYKYIECKVGDIDLLDRRLQTRTSLRSQRTGVNLPPAGASGTSHSAEDSHALFKKWENPCRPDDNVIIVDSTVGLEECLAHVLKQIASTTPTIVSS</sequence>
<name>A0A0C3D2L3_OIDMZ</name>
<gene>
    <name evidence="1" type="ORF">OIDMADRAFT_132730</name>
</gene>
<keyword evidence="2" id="KW-1185">Reference proteome</keyword>
<accession>A0A0C3D2L3</accession>
<dbReference type="InParanoid" id="A0A0C3D2L3"/>
<reference evidence="2" key="2">
    <citation type="submission" date="2015-01" db="EMBL/GenBank/DDBJ databases">
        <title>Evolutionary Origins and Diversification of the Mycorrhizal Mutualists.</title>
        <authorList>
            <consortium name="DOE Joint Genome Institute"/>
            <consortium name="Mycorrhizal Genomics Consortium"/>
            <person name="Kohler A."/>
            <person name="Kuo A."/>
            <person name="Nagy L.G."/>
            <person name="Floudas D."/>
            <person name="Copeland A."/>
            <person name="Barry K.W."/>
            <person name="Cichocki N."/>
            <person name="Veneault-Fourrey C."/>
            <person name="LaButti K."/>
            <person name="Lindquist E.A."/>
            <person name="Lipzen A."/>
            <person name="Lundell T."/>
            <person name="Morin E."/>
            <person name="Murat C."/>
            <person name="Riley R."/>
            <person name="Ohm R."/>
            <person name="Sun H."/>
            <person name="Tunlid A."/>
            <person name="Henrissat B."/>
            <person name="Grigoriev I.V."/>
            <person name="Hibbett D.S."/>
            <person name="Martin F."/>
        </authorList>
    </citation>
    <scope>NUCLEOTIDE SEQUENCE [LARGE SCALE GENOMIC DNA]</scope>
    <source>
        <strain evidence="2">Zn</strain>
    </source>
</reference>
<dbReference type="InterPro" id="IPR027417">
    <property type="entry name" value="P-loop_NTPase"/>
</dbReference>
<evidence type="ECO:0000313" key="2">
    <source>
        <dbReference type="Proteomes" id="UP000054321"/>
    </source>
</evidence>
<protein>
    <submittedName>
        <fullName evidence="1">Uncharacterized protein</fullName>
    </submittedName>
</protein>
<dbReference type="OrthoDB" id="3231855at2759"/>
<dbReference type="EMBL" id="KN832885">
    <property type="protein sequence ID" value="KIM96137.1"/>
    <property type="molecule type" value="Genomic_DNA"/>
</dbReference>
<evidence type="ECO:0000313" key="1">
    <source>
        <dbReference type="EMBL" id="KIM96137.1"/>
    </source>
</evidence>
<dbReference type="HOGENOM" id="CLU_101476_0_0_1"/>
<dbReference type="SUPFAM" id="SSF52540">
    <property type="entry name" value="P-loop containing nucleoside triphosphate hydrolases"/>
    <property type="match status" value="1"/>
</dbReference>
<dbReference type="Proteomes" id="UP000054321">
    <property type="component" value="Unassembled WGS sequence"/>
</dbReference>